<feature type="chain" id="PRO_5038844761" description="Secreted protein" evidence="1">
    <location>
        <begin position="21"/>
        <end position="98"/>
    </location>
</feature>
<protein>
    <recommendedName>
        <fullName evidence="4">Secreted protein</fullName>
    </recommendedName>
</protein>
<sequence length="98" mass="10696">MTRARIATLGAAAMVAFAGASVPIQSASADPGFCGVRSFGPKYGENDYIYAVRNKCSKKHSFRVNLDGWKLNCKTIDPGETDAWASVRYTTNWRVEAC</sequence>
<evidence type="ECO:0000256" key="1">
    <source>
        <dbReference type="SAM" id="SignalP"/>
    </source>
</evidence>
<evidence type="ECO:0000313" key="2">
    <source>
        <dbReference type="EMBL" id="MBO2450346.1"/>
    </source>
</evidence>
<keyword evidence="1" id="KW-0732">Signal</keyword>
<dbReference type="EMBL" id="JAGEOJ010000010">
    <property type="protein sequence ID" value="MBO2450346.1"/>
    <property type="molecule type" value="Genomic_DNA"/>
</dbReference>
<organism evidence="2 3">
    <name type="scientific">Actinomadura barringtoniae</name>
    <dbReference type="NCBI Taxonomy" id="1427535"/>
    <lineage>
        <taxon>Bacteria</taxon>
        <taxon>Bacillati</taxon>
        <taxon>Actinomycetota</taxon>
        <taxon>Actinomycetes</taxon>
        <taxon>Streptosporangiales</taxon>
        <taxon>Thermomonosporaceae</taxon>
        <taxon>Actinomadura</taxon>
    </lineage>
</organism>
<proteinExistence type="predicted"/>
<feature type="signal peptide" evidence="1">
    <location>
        <begin position="1"/>
        <end position="20"/>
    </location>
</feature>
<name>A0A939PKP9_9ACTN</name>
<comment type="caution">
    <text evidence="2">The sequence shown here is derived from an EMBL/GenBank/DDBJ whole genome shotgun (WGS) entry which is preliminary data.</text>
</comment>
<evidence type="ECO:0008006" key="4">
    <source>
        <dbReference type="Google" id="ProtNLM"/>
    </source>
</evidence>
<keyword evidence="3" id="KW-1185">Reference proteome</keyword>
<accession>A0A939PKP9</accession>
<evidence type="ECO:0000313" key="3">
    <source>
        <dbReference type="Proteomes" id="UP000669179"/>
    </source>
</evidence>
<dbReference type="Proteomes" id="UP000669179">
    <property type="component" value="Unassembled WGS sequence"/>
</dbReference>
<gene>
    <name evidence="2" type="ORF">J4573_24810</name>
</gene>
<reference evidence="2" key="1">
    <citation type="submission" date="2021-03" db="EMBL/GenBank/DDBJ databases">
        <authorList>
            <person name="Kanchanasin P."/>
            <person name="Saeng-In P."/>
            <person name="Phongsopitanun W."/>
            <person name="Yuki M."/>
            <person name="Kudo T."/>
            <person name="Ohkuma M."/>
            <person name="Tanasupawat S."/>
        </authorList>
    </citation>
    <scope>NUCLEOTIDE SEQUENCE</scope>
    <source>
        <strain evidence="2">GKU 128</strain>
    </source>
</reference>
<dbReference type="AlphaFoldDB" id="A0A939PKP9"/>
<dbReference type="RefSeq" id="WP_208258228.1">
    <property type="nucleotide sequence ID" value="NZ_JAGEOJ010000010.1"/>
</dbReference>